<reference evidence="3" key="2">
    <citation type="journal article" date="2023" name="Microbiol Resour">
        <title>Decontamination and Annotation of the Draft Genome Sequence of the Oomycete Lagenidium giganteum ARSEF 373.</title>
        <authorList>
            <person name="Morgan W.R."/>
            <person name="Tartar A."/>
        </authorList>
    </citation>
    <scope>NUCLEOTIDE SEQUENCE</scope>
    <source>
        <strain evidence="3">ARSEF 373</strain>
    </source>
</reference>
<dbReference type="InterPro" id="IPR059179">
    <property type="entry name" value="MLKL-like_MCAfunc"/>
</dbReference>
<dbReference type="GO" id="GO:0043235">
    <property type="term" value="C:receptor complex"/>
    <property type="evidence" value="ECO:0007669"/>
    <property type="project" value="TreeGrafter"/>
</dbReference>
<dbReference type="SUPFAM" id="SSF56112">
    <property type="entry name" value="Protein kinase-like (PK-like)"/>
    <property type="match status" value="1"/>
</dbReference>
<proteinExistence type="predicted"/>
<organism evidence="3 4">
    <name type="scientific">Lagenidium giganteum</name>
    <dbReference type="NCBI Taxonomy" id="4803"/>
    <lineage>
        <taxon>Eukaryota</taxon>
        <taxon>Sar</taxon>
        <taxon>Stramenopiles</taxon>
        <taxon>Oomycota</taxon>
        <taxon>Peronosporomycetes</taxon>
        <taxon>Pythiales</taxon>
        <taxon>Pythiaceae</taxon>
    </lineage>
</organism>
<dbReference type="InterPro" id="IPR020635">
    <property type="entry name" value="Tyr_kinase_cat_dom"/>
</dbReference>
<dbReference type="EMBL" id="DAKRPA010000001">
    <property type="protein sequence ID" value="DBA05360.1"/>
    <property type="molecule type" value="Genomic_DNA"/>
</dbReference>
<evidence type="ECO:0000313" key="3">
    <source>
        <dbReference type="EMBL" id="DBA05360.1"/>
    </source>
</evidence>
<comment type="caution">
    <text evidence="3">The sequence shown here is derived from an EMBL/GenBank/DDBJ whole genome shotgun (WGS) entry which is preliminary data.</text>
</comment>
<dbReference type="GO" id="GO:0007169">
    <property type="term" value="P:cell surface receptor protein tyrosine kinase signaling pathway"/>
    <property type="evidence" value="ECO:0007669"/>
    <property type="project" value="TreeGrafter"/>
</dbReference>
<accession>A0AAV2ZSI8</accession>
<dbReference type="PANTHER" id="PTHR24416">
    <property type="entry name" value="TYROSINE-PROTEIN KINASE RECEPTOR"/>
    <property type="match status" value="1"/>
</dbReference>
<protein>
    <recommendedName>
        <fullName evidence="2">Protein kinase domain-containing protein</fullName>
    </recommendedName>
</protein>
<dbReference type="InterPro" id="IPR001245">
    <property type="entry name" value="Ser-Thr/Tyr_kinase_cat_dom"/>
</dbReference>
<dbReference type="InterPro" id="IPR000719">
    <property type="entry name" value="Prot_kinase_dom"/>
</dbReference>
<dbReference type="PROSITE" id="PS50011">
    <property type="entry name" value="PROTEIN_KINASE_DOM"/>
    <property type="match status" value="1"/>
</dbReference>
<dbReference type="GO" id="GO:0005524">
    <property type="term" value="F:ATP binding"/>
    <property type="evidence" value="ECO:0007669"/>
    <property type="project" value="InterPro"/>
</dbReference>
<feature type="domain" description="Protein kinase" evidence="2">
    <location>
        <begin position="222"/>
        <end position="388"/>
    </location>
</feature>
<dbReference type="InterPro" id="IPR011009">
    <property type="entry name" value="Kinase-like_dom_sf"/>
</dbReference>
<dbReference type="AlphaFoldDB" id="A0AAV2ZSI8"/>
<evidence type="ECO:0000313" key="4">
    <source>
        <dbReference type="Proteomes" id="UP001146120"/>
    </source>
</evidence>
<feature type="region of interest" description="Disordered" evidence="1">
    <location>
        <begin position="334"/>
        <end position="353"/>
    </location>
</feature>
<dbReference type="InterPro" id="IPR050122">
    <property type="entry name" value="RTK"/>
</dbReference>
<dbReference type="Proteomes" id="UP001146120">
    <property type="component" value="Unassembled WGS sequence"/>
</dbReference>
<keyword evidence="4" id="KW-1185">Reference proteome</keyword>
<evidence type="ECO:0000259" key="2">
    <source>
        <dbReference type="PROSITE" id="PS50011"/>
    </source>
</evidence>
<dbReference type="GO" id="GO:0004714">
    <property type="term" value="F:transmembrane receptor protein tyrosine kinase activity"/>
    <property type="evidence" value="ECO:0007669"/>
    <property type="project" value="TreeGrafter"/>
</dbReference>
<dbReference type="CDD" id="cd21037">
    <property type="entry name" value="MLKL_NTD"/>
    <property type="match status" value="1"/>
</dbReference>
<dbReference type="SMART" id="SM00219">
    <property type="entry name" value="TyrKc"/>
    <property type="match status" value="1"/>
</dbReference>
<dbReference type="Gene3D" id="3.30.200.20">
    <property type="entry name" value="Phosphorylase Kinase, domain 1"/>
    <property type="match status" value="1"/>
</dbReference>
<evidence type="ECO:0000256" key="1">
    <source>
        <dbReference type="SAM" id="MobiDB-lite"/>
    </source>
</evidence>
<dbReference type="PANTHER" id="PTHR24416:SF611">
    <property type="entry name" value="TYROSINE-PROTEIN KINASE TRANSMEMBRANE RECEPTOR ROR"/>
    <property type="match status" value="1"/>
</dbReference>
<name>A0AAV2ZSI8_9STRA</name>
<reference evidence="3" key="1">
    <citation type="submission" date="2022-11" db="EMBL/GenBank/DDBJ databases">
        <authorList>
            <person name="Morgan W.R."/>
            <person name="Tartar A."/>
        </authorList>
    </citation>
    <scope>NUCLEOTIDE SEQUENCE</scope>
    <source>
        <strain evidence="3">ARSEF 373</strain>
    </source>
</reference>
<gene>
    <name evidence="3" type="ORF">N0F65_007522</name>
</gene>
<sequence>MMSIQDAVLFIADFAPFPGTRTIAMVLLGIADRCADNYAHDNLCMRTHRRLVAFKDRLESLYRNGRLGLQDPALKAFYNIIDEFFRQLQRYAQKNKVMRVLTGNEMHRVVGKVNEEVDGLMRMLQLDHMDRSMSWRQEWEAARQSQNEVQNEVRQLLQQISRDQKAQRETITLMQFELQKRAHEHGSEVLETMRGTFKKVVACSSVSTPKLPEWFQPPDSVIRDDAPFGHGSFGQVYRGRWLGSNVVIKTLVEDSMDNQRAIDQFIEEINLWYRLNHPNVLKMYGACHLDRSPFIICEDAVYGNLEDYLYVNHRANQSKKMDAAPTGCARLGLRAQPTDRPRRPQVQQHSSWKGRRGSLGRLWLEFRAHTLERAEVVKRDWCNQVEGP</sequence>
<dbReference type="Pfam" id="PF07714">
    <property type="entry name" value="PK_Tyr_Ser-Thr"/>
    <property type="match status" value="1"/>
</dbReference>
<dbReference type="GO" id="GO:0005886">
    <property type="term" value="C:plasma membrane"/>
    <property type="evidence" value="ECO:0007669"/>
    <property type="project" value="TreeGrafter"/>
</dbReference>